<protein>
    <submittedName>
        <fullName evidence="1">Uncharacterized protein</fullName>
    </submittedName>
</protein>
<gene>
    <name evidence="1" type="ORF">CYNAS_LOCUS4256</name>
</gene>
<dbReference type="EMBL" id="CATQJL010000052">
    <property type="protein sequence ID" value="CAJ0592273.1"/>
    <property type="molecule type" value="Genomic_DNA"/>
</dbReference>
<accession>A0AA36DR72</accession>
<evidence type="ECO:0000313" key="2">
    <source>
        <dbReference type="Proteomes" id="UP001176961"/>
    </source>
</evidence>
<dbReference type="AlphaFoldDB" id="A0AA36DR72"/>
<name>A0AA36DR72_CYLNA</name>
<evidence type="ECO:0000313" key="1">
    <source>
        <dbReference type="EMBL" id="CAJ0592273.1"/>
    </source>
</evidence>
<sequence length="476" mass="54338">MLQNKYPGKEISPHFLRAEVVLKDNVNKYKFDHRSLGNESSTEKKLDRNDLVYVTMTQLCWIECVAGEEATAALNTFAPTTEDAKDLEAIYNGFISLKTGSKVNFESLPTQHFKYVPERVGDDSTGAPAQYNVLDSAYSGVEDLYLHGTKSHEITLEFPSKPNMNIEKAGVVRKAVLIFYGFIIKNGADALNKAEGVYFKGDFSRKARIFFPENLRLRNKTINYIYAFASPEQLETGNIRRKQIPFVMRMAYIHLPLNYNEDDSVLTAIDSTAARGTYVCFVNSEDETMTSPISKITEEQKLKLFFVFAQGTGCQEEDHVRYDHLEVLDTDPKRQCYPEWANYWEWSPIGVRRLMFPDVECFRGKSLKALNIHCSKMQGDFDCVSTPANRMIFTDYIVNRSLLTLTDNNGDEIIYNVPLCAFRPDFTTNGALFGFADLSINWKALLYRGLFRQTFGSVQVKDNEQHFLLLFLSSII</sequence>
<keyword evidence="2" id="KW-1185">Reference proteome</keyword>
<reference evidence="1" key="1">
    <citation type="submission" date="2023-07" db="EMBL/GenBank/DDBJ databases">
        <authorList>
            <consortium name="CYATHOMIX"/>
        </authorList>
    </citation>
    <scope>NUCLEOTIDE SEQUENCE</scope>
    <source>
        <strain evidence="1">N/A</strain>
    </source>
</reference>
<proteinExistence type="predicted"/>
<dbReference type="Proteomes" id="UP001176961">
    <property type="component" value="Unassembled WGS sequence"/>
</dbReference>
<comment type="caution">
    <text evidence="1">The sequence shown here is derived from an EMBL/GenBank/DDBJ whole genome shotgun (WGS) entry which is preliminary data.</text>
</comment>
<organism evidence="1 2">
    <name type="scientific">Cylicocyclus nassatus</name>
    <name type="common">Nematode worm</name>
    <dbReference type="NCBI Taxonomy" id="53992"/>
    <lineage>
        <taxon>Eukaryota</taxon>
        <taxon>Metazoa</taxon>
        <taxon>Ecdysozoa</taxon>
        <taxon>Nematoda</taxon>
        <taxon>Chromadorea</taxon>
        <taxon>Rhabditida</taxon>
        <taxon>Rhabditina</taxon>
        <taxon>Rhabditomorpha</taxon>
        <taxon>Strongyloidea</taxon>
        <taxon>Strongylidae</taxon>
        <taxon>Cylicocyclus</taxon>
    </lineage>
</organism>